<dbReference type="GO" id="GO:0016491">
    <property type="term" value="F:oxidoreductase activity"/>
    <property type="evidence" value="ECO:0007669"/>
    <property type="project" value="UniProtKB-KW"/>
</dbReference>
<dbReference type="Gene3D" id="3.20.20.220">
    <property type="match status" value="1"/>
</dbReference>
<organism evidence="2 3">
    <name type="scientific">Altererythrobacter xiamenensis</name>
    <dbReference type="NCBI Taxonomy" id="1316679"/>
    <lineage>
        <taxon>Bacteria</taxon>
        <taxon>Pseudomonadati</taxon>
        <taxon>Pseudomonadota</taxon>
        <taxon>Alphaproteobacteria</taxon>
        <taxon>Sphingomonadales</taxon>
        <taxon>Erythrobacteraceae</taxon>
        <taxon>Altererythrobacter</taxon>
    </lineage>
</organism>
<gene>
    <name evidence="2" type="ORF">SAMN06297468_0508</name>
</gene>
<keyword evidence="3" id="KW-1185">Reference proteome</keyword>
<dbReference type="RefSeq" id="WP_086436439.1">
    <property type="nucleotide sequence ID" value="NZ_FXWG01000001.1"/>
</dbReference>
<dbReference type="OrthoDB" id="9773461at2"/>
<evidence type="ECO:0000256" key="1">
    <source>
        <dbReference type="ARBA" id="ARBA00023002"/>
    </source>
</evidence>
<dbReference type="AlphaFoldDB" id="A0A1Y6EJG5"/>
<name>A0A1Y6EJG5_9SPHN</name>
<dbReference type="EMBL" id="FXWG01000001">
    <property type="protein sequence ID" value="SMQ61090.1"/>
    <property type="molecule type" value="Genomic_DNA"/>
</dbReference>
<dbReference type="SUPFAM" id="SSF51730">
    <property type="entry name" value="FAD-linked oxidoreductase"/>
    <property type="match status" value="1"/>
</dbReference>
<proteinExistence type="predicted"/>
<dbReference type="InterPro" id="IPR029041">
    <property type="entry name" value="FAD-linked_oxidoreductase-like"/>
</dbReference>
<reference evidence="3" key="1">
    <citation type="submission" date="2017-04" db="EMBL/GenBank/DDBJ databases">
        <authorList>
            <person name="Varghese N."/>
            <person name="Submissions S."/>
        </authorList>
    </citation>
    <scope>NUCLEOTIDE SEQUENCE [LARGE SCALE GENOMIC DNA]</scope>
</reference>
<keyword evidence="1" id="KW-0560">Oxidoreductase</keyword>
<sequence length="285" mass="31703">MRKLIAPMVMPLVKHATRAYVAGDDLPGALDFAERAAHAGFSCTMCYWNDGKEQPPVVADEYLKIMEQGAERGLDLALAAKIPALWERQEEIDRVVARARELGQQVIFDAHDPHKSDDIIAALEKTGPEGMGWAIPGRWHRSLEDAEIAIDMGVRVRVVKGQWVDPTDPDIDLREGYLRVIERLAGRASFVGVATHDAPLAAKAMQILHDAGTPFEQEFVFPLPVEPALAEGKRFGAKARLYLPYGSAWLPYSLSRAARNPVMLYWLARDTILGRTFKVPEREPA</sequence>
<dbReference type="Proteomes" id="UP000194420">
    <property type="component" value="Unassembled WGS sequence"/>
</dbReference>
<evidence type="ECO:0000313" key="3">
    <source>
        <dbReference type="Proteomes" id="UP000194420"/>
    </source>
</evidence>
<accession>A0A1Y6EJG5</accession>
<evidence type="ECO:0000313" key="2">
    <source>
        <dbReference type="EMBL" id="SMQ61090.1"/>
    </source>
</evidence>
<protein>
    <submittedName>
        <fullName evidence="2">L-proline dehydrogenase</fullName>
    </submittedName>
</protein>